<evidence type="ECO:0000313" key="2">
    <source>
        <dbReference type="Proteomes" id="UP000789759"/>
    </source>
</evidence>
<proteinExistence type="predicted"/>
<comment type="caution">
    <text evidence="1">The sequence shown here is derived from an EMBL/GenBank/DDBJ whole genome shotgun (WGS) entry which is preliminary data.</text>
</comment>
<protein>
    <submittedName>
        <fullName evidence="1">14120_t:CDS:1</fullName>
    </submittedName>
</protein>
<gene>
    <name evidence="1" type="ORF">CPELLU_LOCUS7810</name>
</gene>
<sequence length="143" mass="16164">MLRKNNKHPLKYSINDYICIAVSRIDCNAIDQPTLPCKVIEELPKETYRLQCKSGILETIYNANEIIPLGPLEYEELEVCQDKIISVQEAARMQSVSTVTGTKCNCKGECKINSCSCRRSNLVCGNGCHPHSNKCKNREHVLY</sequence>
<dbReference type="AlphaFoldDB" id="A0A9N9D0E9"/>
<dbReference type="OrthoDB" id="2305872at2759"/>
<organism evidence="1 2">
    <name type="scientific">Cetraspora pellucida</name>
    <dbReference type="NCBI Taxonomy" id="1433469"/>
    <lineage>
        <taxon>Eukaryota</taxon>
        <taxon>Fungi</taxon>
        <taxon>Fungi incertae sedis</taxon>
        <taxon>Mucoromycota</taxon>
        <taxon>Glomeromycotina</taxon>
        <taxon>Glomeromycetes</taxon>
        <taxon>Diversisporales</taxon>
        <taxon>Gigasporaceae</taxon>
        <taxon>Cetraspora</taxon>
    </lineage>
</organism>
<dbReference type="EMBL" id="CAJVQA010005352">
    <property type="protein sequence ID" value="CAG8618742.1"/>
    <property type="molecule type" value="Genomic_DNA"/>
</dbReference>
<reference evidence="1" key="1">
    <citation type="submission" date="2021-06" db="EMBL/GenBank/DDBJ databases">
        <authorList>
            <person name="Kallberg Y."/>
            <person name="Tangrot J."/>
            <person name="Rosling A."/>
        </authorList>
    </citation>
    <scope>NUCLEOTIDE SEQUENCE</scope>
    <source>
        <strain evidence="1">FL966</strain>
    </source>
</reference>
<accession>A0A9N9D0E9</accession>
<keyword evidence="2" id="KW-1185">Reference proteome</keyword>
<dbReference type="Proteomes" id="UP000789759">
    <property type="component" value="Unassembled WGS sequence"/>
</dbReference>
<name>A0A9N9D0E9_9GLOM</name>
<evidence type="ECO:0000313" key="1">
    <source>
        <dbReference type="EMBL" id="CAG8618742.1"/>
    </source>
</evidence>